<dbReference type="Proteomes" id="UP001515480">
    <property type="component" value="Unassembled WGS sequence"/>
</dbReference>
<dbReference type="InterPro" id="IPR011043">
    <property type="entry name" value="Gal_Oxase/kelch_b-propeller"/>
</dbReference>
<dbReference type="SUPFAM" id="SSF117281">
    <property type="entry name" value="Kelch motif"/>
    <property type="match status" value="1"/>
</dbReference>
<dbReference type="InterPro" id="IPR056737">
    <property type="entry name" value="Beta-prop_ATRN-MKLN-like"/>
</dbReference>
<dbReference type="EMBL" id="JBGBPQ010000021">
    <property type="protein sequence ID" value="KAL1503545.1"/>
    <property type="molecule type" value="Genomic_DNA"/>
</dbReference>
<dbReference type="SUPFAM" id="SSF81383">
    <property type="entry name" value="F-box domain"/>
    <property type="match status" value="1"/>
</dbReference>
<dbReference type="PANTHER" id="PTHR45632:SF26">
    <property type="entry name" value="BTB DOMAIN-CONTAINING PROTEIN"/>
    <property type="match status" value="1"/>
</dbReference>
<dbReference type="SMART" id="SM00612">
    <property type="entry name" value="Kelch"/>
    <property type="match status" value="6"/>
</dbReference>
<keyword evidence="1" id="KW-0880">Kelch repeat</keyword>
<dbReference type="AlphaFoldDB" id="A0AB34IQW3"/>
<proteinExistence type="predicted"/>
<keyword evidence="5" id="KW-1185">Reference proteome</keyword>
<dbReference type="SUPFAM" id="SSF50965">
    <property type="entry name" value="Galactose oxidase, central domain"/>
    <property type="match status" value="1"/>
</dbReference>
<protein>
    <recommendedName>
        <fullName evidence="3">Attractin/MKLN-like beta-propeller domain-containing protein</fullName>
    </recommendedName>
</protein>
<evidence type="ECO:0000259" key="3">
    <source>
        <dbReference type="Pfam" id="PF24981"/>
    </source>
</evidence>
<evidence type="ECO:0000256" key="1">
    <source>
        <dbReference type="ARBA" id="ARBA00022441"/>
    </source>
</evidence>
<comment type="caution">
    <text evidence="4">The sequence shown here is derived from an EMBL/GenBank/DDBJ whole genome shotgun (WGS) entry which is preliminary data.</text>
</comment>
<evidence type="ECO:0000313" key="4">
    <source>
        <dbReference type="EMBL" id="KAL1503545.1"/>
    </source>
</evidence>
<keyword evidence="2" id="KW-0677">Repeat</keyword>
<dbReference type="Gene3D" id="2.120.10.80">
    <property type="entry name" value="Kelch-type beta propeller"/>
    <property type="match status" value="2"/>
</dbReference>
<evidence type="ECO:0000256" key="2">
    <source>
        <dbReference type="ARBA" id="ARBA00022737"/>
    </source>
</evidence>
<reference evidence="4 5" key="1">
    <citation type="journal article" date="2024" name="Science">
        <title>Giant polyketide synthase enzymes in the biosynthesis of giant marine polyether toxins.</title>
        <authorList>
            <person name="Fallon T.R."/>
            <person name="Shende V.V."/>
            <person name="Wierzbicki I.H."/>
            <person name="Pendleton A.L."/>
            <person name="Watervoot N.F."/>
            <person name="Auber R.P."/>
            <person name="Gonzalez D.J."/>
            <person name="Wisecaver J.H."/>
            <person name="Moore B.S."/>
        </authorList>
    </citation>
    <scope>NUCLEOTIDE SEQUENCE [LARGE SCALE GENOMIC DNA]</scope>
    <source>
        <strain evidence="4 5">12B1</strain>
    </source>
</reference>
<dbReference type="Pfam" id="PF24981">
    <property type="entry name" value="Beta-prop_ATRN-LZTR1"/>
    <property type="match status" value="1"/>
</dbReference>
<gene>
    <name evidence="4" type="ORF">AB1Y20_012024</name>
</gene>
<accession>A0AB34IQW3</accession>
<dbReference type="InterPro" id="IPR036047">
    <property type="entry name" value="F-box-like_dom_sf"/>
</dbReference>
<feature type="domain" description="Attractin/MKLN-like beta-propeller" evidence="3">
    <location>
        <begin position="82"/>
        <end position="338"/>
    </location>
</feature>
<evidence type="ECO:0000313" key="5">
    <source>
        <dbReference type="Proteomes" id="UP001515480"/>
    </source>
</evidence>
<name>A0AB34IQW3_PRYPA</name>
<organism evidence="4 5">
    <name type="scientific">Prymnesium parvum</name>
    <name type="common">Toxic golden alga</name>
    <dbReference type="NCBI Taxonomy" id="97485"/>
    <lineage>
        <taxon>Eukaryota</taxon>
        <taxon>Haptista</taxon>
        <taxon>Haptophyta</taxon>
        <taxon>Prymnesiophyceae</taxon>
        <taxon>Prymnesiales</taxon>
        <taxon>Prymnesiaceae</taxon>
        <taxon>Prymnesium</taxon>
    </lineage>
</organism>
<sequence length="373" mass="39942">MLSPAKRKLTPPGETRVTRSCLRAQIHAVVLSEDILSALFAWLGTHHLKCAAAVCRAWRDAARLSLHQSRRNRGIYAVGGCFGGAHPSSSLSLATVQRYDPSRGEWNTMAELKQARDHLGLASTGGQIYAVGGWTGTRNCATVEVYDPQADRWQPAPSLCTERSGLGVTVSGSGVMVAVGGWGGEGLDYLASVEAFDVHKGRWELLAELQAPRHCPGVASLEQWLYVSGGLPGHALSRLSSVERLDLSARDATWEPVAPMLMPRYRHALAALRGQLYAVGGETATAENGALVVTASVERYDPEARQWTAVAPLCHARMSHAVTVLDGGLLALGGFDGASWLSSAERYDPSTDSWEVFAVPGFLPRCAQGLTVC</sequence>
<dbReference type="InterPro" id="IPR006652">
    <property type="entry name" value="Kelch_1"/>
</dbReference>
<dbReference type="PANTHER" id="PTHR45632">
    <property type="entry name" value="LD33804P"/>
    <property type="match status" value="1"/>
</dbReference>
<dbReference type="InterPro" id="IPR015915">
    <property type="entry name" value="Kelch-typ_b-propeller"/>
</dbReference>